<reference evidence="1 2" key="2">
    <citation type="journal article" date="2023" name="ChemBioChem">
        <title>Acyltransferase Domain Exchange between Two Independent Type I Polyketide Synthases in the Same Producer Strain of Macrolide Antibiotics.</title>
        <authorList>
            <person name="Kudo F."/>
            <person name="Kishikawa K."/>
            <person name="Tsuboi K."/>
            <person name="Kido T."/>
            <person name="Usui T."/>
            <person name="Hashimoto J."/>
            <person name="Shin-Ya K."/>
            <person name="Miyanaga A."/>
            <person name="Eguchi T."/>
        </authorList>
    </citation>
    <scope>NUCLEOTIDE SEQUENCE [LARGE SCALE GENOMIC DNA]</scope>
    <source>
        <strain evidence="1 2">A-8890</strain>
    </source>
</reference>
<evidence type="ECO:0000313" key="2">
    <source>
        <dbReference type="Proteomes" id="UP001321542"/>
    </source>
</evidence>
<dbReference type="Proteomes" id="UP001321542">
    <property type="component" value="Chromosome"/>
</dbReference>
<name>A0ABM7F2H7_9ACTN</name>
<dbReference type="EMBL" id="AP018448">
    <property type="protein sequence ID" value="BBC29977.1"/>
    <property type="molecule type" value="Genomic_DNA"/>
</dbReference>
<proteinExistence type="predicted"/>
<reference evidence="1 2" key="1">
    <citation type="journal article" date="2010" name="ChemBioChem">
        <title>Cloning and characterization of the biosynthetic gene cluster of 16-membered macrolide antibiotic FD-891: involvement of a dual functional cytochrome P450 monooxygenase catalyzing epoxidation and hydroxylation.</title>
        <authorList>
            <person name="Kudo F."/>
            <person name="Motegi A."/>
            <person name="Mizoue K."/>
            <person name="Eguchi T."/>
        </authorList>
    </citation>
    <scope>NUCLEOTIDE SEQUENCE [LARGE SCALE GENOMIC DNA]</scope>
    <source>
        <strain evidence="1 2">A-8890</strain>
    </source>
</reference>
<gene>
    <name evidence="1" type="ORF">SGFS_012710</name>
</gene>
<evidence type="ECO:0000313" key="1">
    <source>
        <dbReference type="EMBL" id="BBC29977.1"/>
    </source>
</evidence>
<dbReference type="RefSeq" id="WP_286248243.1">
    <property type="nucleotide sequence ID" value="NZ_AP018448.1"/>
</dbReference>
<sequence>MTAYEVTAYRGKRNWYLKIADYRKTVRDGEGKPPAQEQAEALRVELAERSHRNRFGWTHIDIQPKNEDAP</sequence>
<keyword evidence="2" id="KW-1185">Reference proteome</keyword>
<accession>A0ABM7F2H7</accession>
<organism evidence="1 2">
    <name type="scientific">Streptomyces graminofaciens</name>
    <dbReference type="NCBI Taxonomy" id="68212"/>
    <lineage>
        <taxon>Bacteria</taxon>
        <taxon>Bacillati</taxon>
        <taxon>Actinomycetota</taxon>
        <taxon>Actinomycetes</taxon>
        <taxon>Kitasatosporales</taxon>
        <taxon>Streptomycetaceae</taxon>
        <taxon>Streptomyces</taxon>
    </lineage>
</organism>
<protein>
    <submittedName>
        <fullName evidence="1">Uncharacterized protein</fullName>
    </submittedName>
</protein>